<dbReference type="InterPro" id="IPR050942">
    <property type="entry name" value="F-box_BR-signaling"/>
</dbReference>
<dbReference type="Pfam" id="PF03478">
    <property type="entry name" value="Beta-prop_KIB1-4"/>
    <property type="match status" value="1"/>
</dbReference>
<sequence length="162" mass="18665">MIPPPPNSIAGRLVGDNYSYFYKLAEDKVINTFHHLSKTDDDDVLCIGSSKRWLAFERRRDGYSFLWNPITGRKINLPCIHLLPQYYPDDFDIFNTISSIVLSSSCPDAEDCRVMIIYYMRKGENLAFSTTPGRGSITTSSCWTCLHNPLRCYNNLVYFENQ</sequence>
<feature type="domain" description="KIB1-4 beta-propeller" evidence="1">
    <location>
        <begin position="21"/>
        <end position="161"/>
    </location>
</feature>
<dbReference type="InterPro" id="IPR005174">
    <property type="entry name" value="KIB1-4_b-propeller"/>
</dbReference>
<accession>A0ABD2Y4B6</accession>
<evidence type="ECO:0000259" key="1">
    <source>
        <dbReference type="Pfam" id="PF03478"/>
    </source>
</evidence>
<name>A0ABD2Y4B6_9GENT</name>
<gene>
    <name evidence="2" type="ORF">ACH5RR_039707</name>
</gene>
<proteinExistence type="predicted"/>
<organism evidence="2 3">
    <name type="scientific">Cinchona calisaya</name>
    <dbReference type="NCBI Taxonomy" id="153742"/>
    <lineage>
        <taxon>Eukaryota</taxon>
        <taxon>Viridiplantae</taxon>
        <taxon>Streptophyta</taxon>
        <taxon>Embryophyta</taxon>
        <taxon>Tracheophyta</taxon>
        <taxon>Spermatophyta</taxon>
        <taxon>Magnoliopsida</taxon>
        <taxon>eudicotyledons</taxon>
        <taxon>Gunneridae</taxon>
        <taxon>Pentapetalae</taxon>
        <taxon>asterids</taxon>
        <taxon>lamiids</taxon>
        <taxon>Gentianales</taxon>
        <taxon>Rubiaceae</taxon>
        <taxon>Cinchonoideae</taxon>
        <taxon>Cinchoneae</taxon>
        <taxon>Cinchona</taxon>
    </lineage>
</organism>
<dbReference type="Proteomes" id="UP001630127">
    <property type="component" value="Unassembled WGS sequence"/>
</dbReference>
<dbReference type="EMBL" id="JBJUIK010000016">
    <property type="protein sequence ID" value="KAL3500614.1"/>
    <property type="molecule type" value="Genomic_DNA"/>
</dbReference>
<dbReference type="PANTHER" id="PTHR44259">
    <property type="entry name" value="OS07G0183000 PROTEIN-RELATED"/>
    <property type="match status" value="1"/>
</dbReference>
<keyword evidence="3" id="KW-1185">Reference proteome</keyword>
<evidence type="ECO:0000313" key="2">
    <source>
        <dbReference type="EMBL" id="KAL3500614.1"/>
    </source>
</evidence>
<protein>
    <recommendedName>
        <fullName evidence="1">KIB1-4 beta-propeller domain-containing protein</fullName>
    </recommendedName>
</protein>
<reference evidence="2 3" key="1">
    <citation type="submission" date="2024-11" db="EMBL/GenBank/DDBJ databases">
        <title>A near-complete genome assembly of Cinchona calisaya.</title>
        <authorList>
            <person name="Lian D.C."/>
            <person name="Zhao X.W."/>
            <person name="Wei L."/>
        </authorList>
    </citation>
    <scope>NUCLEOTIDE SEQUENCE [LARGE SCALE GENOMIC DNA]</scope>
    <source>
        <tissue evidence="2">Nenye</tissue>
    </source>
</reference>
<dbReference type="AlphaFoldDB" id="A0ABD2Y4B6"/>
<comment type="caution">
    <text evidence="2">The sequence shown here is derived from an EMBL/GenBank/DDBJ whole genome shotgun (WGS) entry which is preliminary data.</text>
</comment>
<evidence type="ECO:0000313" key="3">
    <source>
        <dbReference type="Proteomes" id="UP001630127"/>
    </source>
</evidence>
<dbReference type="PANTHER" id="PTHR44259:SF37">
    <property type="entry name" value="DUF1618 DOMAIN-CONTAINING PROTEIN"/>
    <property type="match status" value="1"/>
</dbReference>